<dbReference type="Pfam" id="PF04961">
    <property type="entry name" value="FTCD_C"/>
    <property type="match status" value="1"/>
</dbReference>
<dbReference type="InterPro" id="IPR036178">
    <property type="entry name" value="Formintransfe-cycloase-like_sf"/>
</dbReference>
<proteinExistence type="predicted"/>
<protein>
    <submittedName>
        <fullName evidence="2">Cyclodeaminase/cyclohydrolase family protein</fullName>
    </submittedName>
</protein>
<evidence type="ECO:0000259" key="1">
    <source>
        <dbReference type="Pfam" id="PF04961"/>
    </source>
</evidence>
<dbReference type="Gene3D" id="1.20.120.680">
    <property type="entry name" value="Formiminotetrahydrofolate cyclodeaminase monomer, up-and-down helical bundle"/>
    <property type="match status" value="1"/>
</dbReference>
<organism evidence="2 3">
    <name type="scientific">Saccharopolyspora gregorii</name>
    <dbReference type="NCBI Taxonomy" id="33914"/>
    <lineage>
        <taxon>Bacteria</taxon>
        <taxon>Bacillati</taxon>
        <taxon>Actinomycetota</taxon>
        <taxon>Actinomycetes</taxon>
        <taxon>Pseudonocardiales</taxon>
        <taxon>Pseudonocardiaceae</taxon>
        <taxon>Saccharopolyspora</taxon>
    </lineage>
</organism>
<dbReference type="SUPFAM" id="SSF101262">
    <property type="entry name" value="Methenyltetrahydrofolate cyclohydrolase-like"/>
    <property type="match status" value="1"/>
</dbReference>
<sequence length="208" mass="21255">MLMRTDSIDTFLQGLASRDPAPGGGATAALHAAQGAALVAMVARFSDGAKYAEHAAEIGAVLAEADELRGLALDLVERDATAFGAVGTAYGLPKDTAEAKAARSRAIAAALAEASRVPVQVIALAGRVVRLAERLRPIGNRNVITDIAAAADAARAAASTSRVNAEVNLPGVADPATRDALTAAITEAADVLHRADETTTAVREQIQR</sequence>
<gene>
    <name evidence="2" type="ORF">GCM10020366_40560</name>
</gene>
<evidence type="ECO:0000313" key="2">
    <source>
        <dbReference type="EMBL" id="GAA3360462.1"/>
    </source>
</evidence>
<dbReference type="EMBL" id="BAAAYK010000038">
    <property type="protein sequence ID" value="GAA3360462.1"/>
    <property type="molecule type" value="Genomic_DNA"/>
</dbReference>
<comment type="caution">
    <text evidence="2">The sequence shown here is derived from an EMBL/GenBank/DDBJ whole genome shotgun (WGS) entry which is preliminary data.</text>
</comment>
<evidence type="ECO:0000313" key="3">
    <source>
        <dbReference type="Proteomes" id="UP001500483"/>
    </source>
</evidence>
<reference evidence="3" key="1">
    <citation type="journal article" date="2019" name="Int. J. Syst. Evol. Microbiol.">
        <title>The Global Catalogue of Microorganisms (GCM) 10K type strain sequencing project: providing services to taxonomists for standard genome sequencing and annotation.</title>
        <authorList>
            <consortium name="The Broad Institute Genomics Platform"/>
            <consortium name="The Broad Institute Genome Sequencing Center for Infectious Disease"/>
            <person name="Wu L."/>
            <person name="Ma J."/>
        </authorList>
    </citation>
    <scope>NUCLEOTIDE SEQUENCE [LARGE SCALE GENOMIC DNA]</scope>
    <source>
        <strain evidence="3">JCM 9687</strain>
    </source>
</reference>
<dbReference type="InterPro" id="IPR007044">
    <property type="entry name" value="Cyclodeamin/CycHdrlase"/>
</dbReference>
<accession>A0ABP6RV34</accession>
<keyword evidence="3" id="KW-1185">Reference proteome</keyword>
<name>A0ABP6RV34_9PSEU</name>
<feature type="domain" description="Cyclodeaminase/cyclohydrolase" evidence="1">
    <location>
        <begin position="7"/>
        <end position="185"/>
    </location>
</feature>
<dbReference type="Proteomes" id="UP001500483">
    <property type="component" value="Unassembled WGS sequence"/>
</dbReference>